<evidence type="ECO:0000313" key="2">
    <source>
        <dbReference type="EMBL" id="KAF4133659.1"/>
    </source>
</evidence>
<sequence>MTLTVGEQVTNSPQIGKQVTNSPLVSEEVTNSPDVSEEVTNSPDVSEEVTKSSVVVANCDDIGESIANSVDADTPGSKVIVPQVNGNGECASSSLGIGDIATNSVSDTTRTTRRRLDMASENTGAVKTPIILLNPASNPAGRPKEKKATTKSQGAQRASRNQDPFEAVDNCWRHNTYNAS</sequence>
<dbReference type="Proteomes" id="UP000704712">
    <property type="component" value="Unassembled WGS sequence"/>
</dbReference>
<evidence type="ECO:0000313" key="3">
    <source>
        <dbReference type="Proteomes" id="UP000704712"/>
    </source>
</evidence>
<feature type="region of interest" description="Disordered" evidence="1">
    <location>
        <begin position="132"/>
        <end position="180"/>
    </location>
</feature>
<protein>
    <submittedName>
        <fullName evidence="2">Uncharacterized protein</fullName>
    </submittedName>
</protein>
<name>A0A8S9U3C4_PHYIN</name>
<accession>A0A8S9U3C4</accession>
<comment type="caution">
    <text evidence="2">The sequence shown here is derived from an EMBL/GenBank/DDBJ whole genome shotgun (WGS) entry which is preliminary data.</text>
</comment>
<feature type="region of interest" description="Disordered" evidence="1">
    <location>
        <begin position="1"/>
        <end position="50"/>
    </location>
</feature>
<gene>
    <name evidence="2" type="ORF">GN958_ATG16996</name>
</gene>
<proteinExistence type="predicted"/>
<feature type="compositionally biased region" description="Polar residues" evidence="1">
    <location>
        <begin position="1"/>
        <end position="44"/>
    </location>
</feature>
<evidence type="ECO:0000256" key="1">
    <source>
        <dbReference type="SAM" id="MobiDB-lite"/>
    </source>
</evidence>
<reference evidence="2" key="1">
    <citation type="submission" date="2020-03" db="EMBL/GenBank/DDBJ databases">
        <title>Hybrid Assembly of Korean Phytophthora infestans isolates.</title>
        <authorList>
            <person name="Prokchorchik M."/>
            <person name="Lee Y."/>
            <person name="Seo J."/>
            <person name="Cho J.-H."/>
            <person name="Park Y.-E."/>
            <person name="Jang D.-C."/>
            <person name="Im J.-S."/>
            <person name="Choi J.-G."/>
            <person name="Park H.-J."/>
            <person name="Lee G.-B."/>
            <person name="Lee Y.-G."/>
            <person name="Hong S.-Y."/>
            <person name="Cho K."/>
            <person name="Sohn K.H."/>
        </authorList>
    </citation>
    <scope>NUCLEOTIDE SEQUENCE</scope>
    <source>
        <strain evidence="2">KR_2_A2</strain>
    </source>
</reference>
<feature type="compositionally biased region" description="Polar residues" evidence="1">
    <location>
        <begin position="150"/>
        <end position="162"/>
    </location>
</feature>
<dbReference type="EMBL" id="JAACNO010002359">
    <property type="protein sequence ID" value="KAF4133659.1"/>
    <property type="molecule type" value="Genomic_DNA"/>
</dbReference>
<dbReference type="AlphaFoldDB" id="A0A8S9U3C4"/>
<organism evidence="2 3">
    <name type="scientific">Phytophthora infestans</name>
    <name type="common">Potato late blight agent</name>
    <name type="synonym">Botrytis infestans</name>
    <dbReference type="NCBI Taxonomy" id="4787"/>
    <lineage>
        <taxon>Eukaryota</taxon>
        <taxon>Sar</taxon>
        <taxon>Stramenopiles</taxon>
        <taxon>Oomycota</taxon>
        <taxon>Peronosporomycetes</taxon>
        <taxon>Peronosporales</taxon>
        <taxon>Peronosporaceae</taxon>
        <taxon>Phytophthora</taxon>
    </lineage>
</organism>